<sequence>MDGSRVRQFALLYIPFFLVLVTGLNVLVTLVSLLPWVKKARHRAVGKMWEEVGDVGDF</sequence>
<keyword evidence="1" id="KW-0812">Transmembrane</keyword>
<keyword evidence="1" id="KW-1133">Transmembrane helix</keyword>
<keyword evidence="1" id="KW-0472">Membrane</keyword>
<evidence type="ECO:0000313" key="2">
    <source>
        <dbReference type="EMBL" id="MPC86137.1"/>
    </source>
</evidence>
<protein>
    <submittedName>
        <fullName evidence="2">Uncharacterized protein</fullName>
    </submittedName>
</protein>
<name>A0A5B7IXD7_PORTR</name>
<organism evidence="2 3">
    <name type="scientific">Portunus trituberculatus</name>
    <name type="common">Swimming crab</name>
    <name type="synonym">Neptunus trituberculatus</name>
    <dbReference type="NCBI Taxonomy" id="210409"/>
    <lineage>
        <taxon>Eukaryota</taxon>
        <taxon>Metazoa</taxon>
        <taxon>Ecdysozoa</taxon>
        <taxon>Arthropoda</taxon>
        <taxon>Crustacea</taxon>
        <taxon>Multicrustacea</taxon>
        <taxon>Malacostraca</taxon>
        <taxon>Eumalacostraca</taxon>
        <taxon>Eucarida</taxon>
        <taxon>Decapoda</taxon>
        <taxon>Pleocyemata</taxon>
        <taxon>Brachyura</taxon>
        <taxon>Eubrachyura</taxon>
        <taxon>Portunoidea</taxon>
        <taxon>Portunidae</taxon>
        <taxon>Portuninae</taxon>
        <taxon>Portunus</taxon>
    </lineage>
</organism>
<dbReference type="AlphaFoldDB" id="A0A5B7IXD7"/>
<evidence type="ECO:0000256" key="1">
    <source>
        <dbReference type="SAM" id="Phobius"/>
    </source>
</evidence>
<accession>A0A5B7IXD7</accession>
<evidence type="ECO:0000313" key="3">
    <source>
        <dbReference type="Proteomes" id="UP000324222"/>
    </source>
</evidence>
<reference evidence="2 3" key="1">
    <citation type="submission" date="2019-05" db="EMBL/GenBank/DDBJ databases">
        <title>Another draft genome of Portunus trituberculatus and its Hox gene families provides insights of decapod evolution.</title>
        <authorList>
            <person name="Jeong J.-H."/>
            <person name="Song I."/>
            <person name="Kim S."/>
            <person name="Choi T."/>
            <person name="Kim D."/>
            <person name="Ryu S."/>
            <person name="Kim W."/>
        </authorList>
    </citation>
    <scope>NUCLEOTIDE SEQUENCE [LARGE SCALE GENOMIC DNA]</scope>
    <source>
        <tissue evidence="2">Muscle</tissue>
    </source>
</reference>
<keyword evidence="3" id="KW-1185">Reference proteome</keyword>
<dbReference type="EMBL" id="VSRR010070574">
    <property type="protein sequence ID" value="MPC86137.1"/>
    <property type="molecule type" value="Genomic_DNA"/>
</dbReference>
<gene>
    <name evidence="2" type="ORF">E2C01_080953</name>
</gene>
<proteinExistence type="predicted"/>
<feature type="transmembrane region" description="Helical" evidence="1">
    <location>
        <begin position="12"/>
        <end position="37"/>
    </location>
</feature>
<comment type="caution">
    <text evidence="2">The sequence shown here is derived from an EMBL/GenBank/DDBJ whole genome shotgun (WGS) entry which is preliminary data.</text>
</comment>
<dbReference type="Proteomes" id="UP000324222">
    <property type="component" value="Unassembled WGS sequence"/>
</dbReference>